<feature type="region of interest" description="Disordered" evidence="1">
    <location>
        <begin position="264"/>
        <end position="284"/>
    </location>
</feature>
<feature type="compositionally biased region" description="Polar residues" evidence="1">
    <location>
        <begin position="16"/>
        <end position="35"/>
    </location>
</feature>
<feature type="region of interest" description="Disordered" evidence="1">
    <location>
        <begin position="67"/>
        <end position="119"/>
    </location>
</feature>
<feature type="compositionally biased region" description="Low complexity" evidence="1">
    <location>
        <begin position="90"/>
        <end position="102"/>
    </location>
</feature>
<protein>
    <submittedName>
        <fullName evidence="2">Uncharacterized protein</fullName>
    </submittedName>
</protein>
<feature type="region of interest" description="Disordered" evidence="1">
    <location>
        <begin position="1"/>
        <end position="51"/>
    </location>
</feature>
<comment type="caution">
    <text evidence="2">The sequence shown here is derived from an EMBL/GenBank/DDBJ whole genome shotgun (WGS) entry which is preliminary data.</text>
</comment>
<feature type="compositionally biased region" description="Polar residues" evidence="1">
    <location>
        <begin position="67"/>
        <end position="85"/>
    </location>
</feature>
<feature type="compositionally biased region" description="Basic and acidic residues" evidence="1">
    <location>
        <begin position="108"/>
        <end position="117"/>
    </location>
</feature>
<gene>
    <name evidence="2" type="ORF">VKT23_013430</name>
</gene>
<sequence length="284" mass="31618">MGTEAHNGIDGDSRENFSVQPTSSLLTEQVVSSSDAGDVTRSPRIQNPVPLPLKPFLSPSCSTPPLFHSTSNLTSPVSGGSYTSDSSHDSPITPSSPTKSITVVAPKNHKDSTHLSRESSLVTVKLEDPTSYWILHPSLIGKKLVVIAHGGGYLNKQLAVTPIRRDGDEVEVVWEHYNKRYFIHPQWVFPRRPNYARDNGLLVVIQGEHAGKYARRFNHKTSGIMYVEVVDHSEGRMDQLTGEELSLETQDLCLAFESSGDKELNKNVMKPKRSQYYKSHRRRG</sequence>
<dbReference type="EMBL" id="JBANRG010000036">
    <property type="protein sequence ID" value="KAK7449287.1"/>
    <property type="molecule type" value="Genomic_DNA"/>
</dbReference>
<proteinExistence type="predicted"/>
<accession>A0ABR1J3S7</accession>
<name>A0ABR1J3S7_9AGAR</name>
<keyword evidence="3" id="KW-1185">Reference proteome</keyword>
<evidence type="ECO:0000313" key="2">
    <source>
        <dbReference type="EMBL" id="KAK7449287.1"/>
    </source>
</evidence>
<dbReference type="Proteomes" id="UP001498398">
    <property type="component" value="Unassembled WGS sequence"/>
</dbReference>
<reference evidence="2 3" key="1">
    <citation type="submission" date="2024-01" db="EMBL/GenBank/DDBJ databases">
        <title>A draft genome for the cacao thread blight pathogen Marasmiellus scandens.</title>
        <authorList>
            <person name="Baruah I.K."/>
            <person name="Leung J."/>
            <person name="Bukari Y."/>
            <person name="Amoako-Attah I."/>
            <person name="Meinhardt L.W."/>
            <person name="Bailey B.A."/>
            <person name="Cohen S.P."/>
        </authorList>
    </citation>
    <scope>NUCLEOTIDE SEQUENCE [LARGE SCALE GENOMIC DNA]</scope>
    <source>
        <strain evidence="2 3">GH-19</strain>
    </source>
</reference>
<evidence type="ECO:0000256" key="1">
    <source>
        <dbReference type="SAM" id="MobiDB-lite"/>
    </source>
</evidence>
<feature type="compositionally biased region" description="Basic residues" evidence="1">
    <location>
        <begin position="269"/>
        <end position="284"/>
    </location>
</feature>
<evidence type="ECO:0000313" key="3">
    <source>
        <dbReference type="Proteomes" id="UP001498398"/>
    </source>
</evidence>
<organism evidence="2 3">
    <name type="scientific">Marasmiellus scandens</name>
    <dbReference type="NCBI Taxonomy" id="2682957"/>
    <lineage>
        <taxon>Eukaryota</taxon>
        <taxon>Fungi</taxon>
        <taxon>Dikarya</taxon>
        <taxon>Basidiomycota</taxon>
        <taxon>Agaricomycotina</taxon>
        <taxon>Agaricomycetes</taxon>
        <taxon>Agaricomycetidae</taxon>
        <taxon>Agaricales</taxon>
        <taxon>Marasmiineae</taxon>
        <taxon>Omphalotaceae</taxon>
        <taxon>Marasmiellus</taxon>
    </lineage>
</organism>